<organism evidence="2 3">
    <name type="scientific">Pseudomonas nitroreducens</name>
    <dbReference type="NCBI Taxonomy" id="46680"/>
    <lineage>
        <taxon>Bacteria</taxon>
        <taxon>Pseudomonadati</taxon>
        <taxon>Pseudomonadota</taxon>
        <taxon>Gammaproteobacteria</taxon>
        <taxon>Pseudomonadales</taxon>
        <taxon>Pseudomonadaceae</taxon>
        <taxon>Pseudomonas</taxon>
    </lineage>
</organism>
<protein>
    <recommendedName>
        <fullName evidence="4">Translation initiation factor 2</fullName>
    </recommendedName>
</protein>
<evidence type="ECO:0000313" key="2">
    <source>
        <dbReference type="EMBL" id="MBB4862417.1"/>
    </source>
</evidence>
<dbReference type="EMBL" id="JACHLI010000003">
    <property type="protein sequence ID" value="MBB4862417.1"/>
    <property type="molecule type" value="Genomic_DNA"/>
</dbReference>
<proteinExistence type="predicted"/>
<reference evidence="2 3" key="1">
    <citation type="submission" date="2020-08" db="EMBL/GenBank/DDBJ databases">
        <title>Functional genomics of gut bacteria from endangered species of beetles.</title>
        <authorList>
            <person name="Carlos-Shanley C."/>
        </authorList>
    </citation>
    <scope>NUCLEOTIDE SEQUENCE [LARGE SCALE GENOMIC DNA]</scope>
    <source>
        <strain evidence="2 3">S00179</strain>
    </source>
</reference>
<dbReference type="AlphaFoldDB" id="A0A7W7P0L7"/>
<evidence type="ECO:0000313" key="3">
    <source>
        <dbReference type="Proteomes" id="UP000566995"/>
    </source>
</evidence>
<evidence type="ECO:0008006" key="4">
    <source>
        <dbReference type="Google" id="ProtNLM"/>
    </source>
</evidence>
<accession>A0A7W7P0L7</accession>
<feature type="compositionally biased region" description="Low complexity" evidence="1">
    <location>
        <begin position="65"/>
        <end position="83"/>
    </location>
</feature>
<dbReference type="Proteomes" id="UP000566995">
    <property type="component" value="Unassembled WGS sequence"/>
</dbReference>
<dbReference type="RefSeq" id="WP_184586842.1">
    <property type="nucleotide sequence ID" value="NZ_JACHLI010000003.1"/>
</dbReference>
<feature type="region of interest" description="Disordered" evidence="1">
    <location>
        <begin position="24"/>
        <end position="103"/>
    </location>
</feature>
<feature type="compositionally biased region" description="Pro residues" evidence="1">
    <location>
        <begin position="30"/>
        <end position="53"/>
    </location>
</feature>
<sequence>MKMTRTFIAASLILLLAACGDEHKDKAAVPTPPPAPATAPAPVSPPAPKPAPSPAAEQPRESEAKPAAAKAVASPKAPAVEAAIKPEAKAPSKTPAQVKKPVDPVVKKELPPVKLDLRLPKELVQQLEPDAPATKLDEEKPILPQMFGEKTGQSPFAVGGRLIQREVNERESNDDSWHSDIKGAEVQFEFRH</sequence>
<name>A0A7W7P0L7_PSENT</name>
<dbReference type="PROSITE" id="PS51257">
    <property type="entry name" value="PROKAR_LIPOPROTEIN"/>
    <property type="match status" value="1"/>
</dbReference>
<evidence type="ECO:0000256" key="1">
    <source>
        <dbReference type="SAM" id="MobiDB-lite"/>
    </source>
</evidence>
<gene>
    <name evidence="2" type="ORF">HNP46_001255</name>
</gene>
<comment type="caution">
    <text evidence="2">The sequence shown here is derived from an EMBL/GenBank/DDBJ whole genome shotgun (WGS) entry which is preliminary data.</text>
</comment>